<dbReference type="InterPro" id="IPR036291">
    <property type="entry name" value="NAD(P)-bd_dom_sf"/>
</dbReference>
<dbReference type="EMBL" id="JFZT01000005">
    <property type="protein sequence ID" value="EZQ12033.1"/>
    <property type="molecule type" value="Genomic_DNA"/>
</dbReference>
<protein>
    <submittedName>
        <fullName evidence="2">dTDP-4-dehydrorhamnose reductase</fullName>
    </submittedName>
</protein>
<accession>A0A031LY02</accession>
<dbReference type="Proteomes" id="UP000024332">
    <property type="component" value="Unassembled WGS sequence"/>
</dbReference>
<evidence type="ECO:0000313" key="2">
    <source>
        <dbReference type="EMBL" id="EZQ12033.1"/>
    </source>
</evidence>
<keyword evidence="3" id="KW-1185">Reference proteome</keyword>
<dbReference type="RefSeq" id="WP_048098445.1">
    <property type="nucleotide sequence ID" value="NZ_JFZT01000005.1"/>
</dbReference>
<proteinExistence type="predicted"/>
<dbReference type="PANTHER" id="PTHR43242:SF1">
    <property type="entry name" value="NAD(P)-BINDING ROSSMANN-FOLD SUPERFAMILY PROTEIN"/>
    <property type="match status" value="1"/>
</dbReference>
<evidence type="ECO:0000259" key="1">
    <source>
        <dbReference type="Pfam" id="PF04321"/>
    </source>
</evidence>
<dbReference type="STRING" id="1160895.CM19_00225"/>
<dbReference type="AlphaFoldDB" id="A0A031LY02"/>
<gene>
    <name evidence="2" type="ORF">CM19_00225</name>
</gene>
<dbReference type="PANTHER" id="PTHR43242">
    <property type="entry name" value="NAD(P)-BINDING ROSSMANN-FOLD SUPERFAMILY PROTEIN"/>
    <property type="match status" value="1"/>
</dbReference>
<reference evidence="2 3" key="1">
    <citation type="submission" date="2014-03" db="EMBL/GenBank/DDBJ databases">
        <title>Draft genome sequence of the novel thermoacidophilic archaea Acidianus copahuensis ALE1 strain, isolated from Copahue volcanic area in Neuquen Argentina.</title>
        <authorList>
            <person name="Urbieta M.S."/>
            <person name="Rascovan N."/>
            <person name="Castro C."/>
            <person name="Revale S."/>
            <person name="Giaveno M.A."/>
            <person name="Vazquez M.P."/>
            <person name="Donati E.R."/>
        </authorList>
    </citation>
    <scope>NUCLEOTIDE SEQUENCE [LARGE SCALE GENOMIC DNA]</scope>
    <source>
        <strain evidence="2 3">ALE1</strain>
    </source>
</reference>
<dbReference type="CDD" id="cd05254">
    <property type="entry name" value="dTDP_HR_like_SDR_e"/>
    <property type="match status" value="1"/>
</dbReference>
<comment type="caution">
    <text evidence="2">The sequence shown here is derived from an EMBL/GenBank/DDBJ whole genome shotgun (WGS) entry which is preliminary data.</text>
</comment>
<name>A0A031LY02_9CREN</name>
<dbReference type="OrthoDB" id="4907at2157"/>
<sequence length="281" mass="31514">MSKVLIIGCSSQLGKGLIKAYSNDQIFCTYFSNKVDEGIKLDLQNFVHLEDLILKLRPEVIINASAYTDVDGCEVNKERAYIINAEVVKHMVRTSRVIGAYFVHVSTDYVFDGEKGMYREADLPSPINYYGLTKLIGETYALSYDDSLVVRTSGVFGYKNNFPTFAMKSLHEGKEISAWDSYYSPIHADLLGKAIHNLEKMKKTGVIHIAGERVSRYELAIKIAEKINARNSLVKLVPPQNTLAKRPKDSSLDIAKAKDLLDFDFYSLDVNLDILIKGGNL</sequence>
<dbReference type="Gene3D" id="3.40.50.720">
    <property type="entry name" value="NAD(P)-binding Rossmann-like Domain"/>
    <property type="match status" value="1"/>
</dbReference>
<organism evidence="2 3">
    <name type="scientific">Candidatus Acidianus copahuensis</name>
    <dbReference type="NCBI Taxonomy" id="1160895"/>
    <lineage>
        <taxon>Archaea</taxon>
        <taxon>Thermoproteota</taxon>
        <taxon>Thermoprotei</taxon>
        <taxon>Sulfolobales</taxon>
        <taxon>Sulfolobaceae</taxon>
        <taxon>Acidianus</taxon>
    </lineage>
</organism>
<dbReference type="Gene3D" id="3.90.25.10">
    <property type="entry name" value="UDP-galactose 4-epimerase, domain 1"/>
    <property type="match status" value="1"/>
</dbReference>
<dbReference type="SUPFAM" id="SSF51735">
    <property type="entry name" value="NAD(P)-binding Rossmann-fold domains"/>
    <property type="match status" value="1"/>
</dbReference>
<dbReference type="Pfam" id="PF04321">
    <property type="entry name" value="RmlD_sub_bind"/>
    <property type="match status" value="1"/>
</dbReference>
<evidence type="ECO:0000313" key="3">
    <source>
        <dbReference type="Proteomes" id="UP000024332"/>
    </source>
</evidence>
<feature type="domain" description="RmlD-like substrate binding" evidence="1">
    <location>
        <begin position="3"/>
        <end position="263"/>
    </location>
</feature>
<dbReference type="InterPro" id="IPR029903">
    <property type="entry name" value="RmlD-like-bd"/>
</dbReference>